<evidence type="ECO:0000313" key="1">
    <source>
        <dbReference type="EMBL" id="ADI63637.1"/>
    </source>
</evidence>
<keyword evidence="2" id="KW-1185">Reference proteome</keyword>
<name>D7E3W9_NOSA0</name>
<dbReference type="EMBL" id="CP002059">
    <property type="protein sequence ID" value="ADI63637.1"/>
    <property type="molecule type" value="Genomic_DNA"/>
</dbReference>
<dbReference type="eggNOG" id="ENOG502ZATT">
    <property type="taxonomic scope" value="Bacteria"/>
</dbReference>
<reference evidence="1 2" key="1">
    <citation type="journal article" date="2010" name="PLoS ONE">
        <title>Genome erosion in a nitrogen-fixing vertically transmitted endosymbiotic multicellular cyanobacterium.</title>
        <authorList>
            <person name="Ran L."/>
            <person name="Larsson J."/>
            <person name="Vigil-Stenman T."/>
            <person name="Nylander J.A."/>
            <person name="Ininbergs K."/>
            <person name="Zheng W.W."/>
            <person name="Lapidus A."/>
            <person name="Lowry S."/>
            <person name="Haselkorn R."/>
            <person name="Bergman B."/>
        </authorList>
    </citation>
    <scope>NUCLEOTIDE SEQUENCE [LARGE SCALE GENOMIC DNA]</scope>
    <source>
        <strain evidence="1 2">0708</strain>
    </source>
</reference>
<dbReference type="KEGG" id="naz:Aazo_1391"/>
<dbReference type="AlphaFoldDB" id="D7E3W9"/>
<sequence length="210" mass="23801">MSVVAGFAGLITLGCGTFATYSGQNPNINTSSENVSANKGENNSTINTDSEVISANASEEVSLQQQNMAYREVRKLIIQQDWSPNLQGESPNLRDILVKELFDLGYKEIKDSSGTGEGPCRFEFINNKGELLVVVATIRGYENTKSFVKTWWVEKNLKYYSTKFIQQNCLWFLLARRHESRFRSSRITINKPFSKPLTHRERGFKSPTRS</sequence>
<accession>D7E3W9</accession>
<dbReference type="RefSeq" id="WP_013190655.1">
    <property type="nucleotide sequence ID" value="NC_014248.1"/>
</dbReference>
<gene>
    <name evidence="1" type="ordered locus">Aazo_1391</name>
</gene>
<dbReference type="Proteomes" id="UP000001511">
    <property type="component" value="Chromosome"/>
</dbReference>
<evidence type="ECO:0000313" key="2">
    <source>
        <dbReference type="Proteomes" id="UP000001511"/>
    </source>
</evidence>
<dbReference type="OrthoDB" id="8453694at2"/>
<organism evidence="1 2">
    <name type="scientific">Nostoc azollae (strain 0708)</name>
    <name type="common">Anabaena azollae (strain 0708)</name>
    <dbReference type="NCBI Taxonomy" id="551115"/>
    <lineage>
        <taxon>Bacteria</taxon>
        <taxon>Bacillati</taxon>
        <taxon>Cyanobacteriota</taxon>
        <taxon>Cyanophyceae</taxon>
        <taxon>Nostocales</taxon>
        <taxon>Nostocaceae</taxon>
        <taxon>Trichormus</taxon>
    </lineage>
</organism>
<protein>
    <submittedName>
        <fullName evidence="1">Uncharacterized protein</fullName>
    </submittedName>
</protein>
<proteinExistence type="predicted"/>
<dbReference type="HOGENOM" id="CLU_1309078_0_0_3"/>